<dbReference type="PANTHER" id="PTHR10796:SF185">
    <property type="entry name" value="SSD DOMAIN-CONTAINING PROTEIN"/>
    <property type="match status" value="1"/>
</dbReference>
<feature type="transmembrane region" description="Helical" evidence="7">
    <location>
        <begin position="416"/>
        <end position="444"/>
    </location>
</feature>
<feature type="transmembrane region" description="Helical" evidence="7">
    <location>
        <begin position="21"/>
        <end position="47"/>
    </location>
</feature>
<evidence type="ECO:0000256" key="3">
    <source>
        <dbReference type="ARBA" id="ARBA00022692"/>
    </source>
</evidence>
<dbReference type="WBParaSite" id="SMUV_0001031901-mRNA-1">
    <property type="protein sequence ID" value="SMUV_0001031901-mRNA-1"/>
    <property type="gene ID" value="SMUV_0001031901"/>
</dbReference>
<dbReference type="GO" id="GO:0005886">
    <property type="term" value="C:plasma membrane"/>
    <property type="evidence" value="ECO:0007669"/>
    <property type="project" value="TreeGrafter"/>
</dbReference>
<organism evidence="9 10">
    <name type="scientific">Syphacia muris</name>
    <dbReference type="NCBI Taxonomy" id="451379"/>
    <lineage>
        <taxon>Eukaryota</taxon>
        <taxon>Metazoa</taxon>
        <taxon>Ecdysozoa</taxon>
        <taxon>Nematoda</taxon>
        <taxon>Chromadorea</taxon>
        <taxon>Rhabditida</taxon>
        <taxon>Spirurina</taxon>
        <taxon>Oxyuridomorpha</taxon>
        <taxon>Oxyuroidea</taxon>
        <taxon>Oxyuridae</taxon>
        <taxon>Syphacia</taxon>
    </lineage>
</organism>
<keyword evidence="5 7" id="KW-0472">Membrane</keyword>
<dbReference type="InterPro" id="IPR000731">
    <property type="entry name" value="SSD"/>
</dbReference>
<feature type="transmembrane region" description="Helical" evidence="7">
    <location>
        <begin position="722"/>
        <end position="740"/>
    </location>
</feature>
<dbReference type="GO" id="GO:0006897">
    <property type="term" value="P:endocytosis"/>
    <property type="evidence" value="ECO:0007669"/>
    <property type="project" value="TreeGrafter"/>
</dbReference>
<dbReference type="GO" id="GO:0018996">
    <property type="term" value="P:molting cycle, collagen and cuticulin-based cuticle"/>
    <property type="evidence" value="ECO:0007669"/>
    <property type="project" value="TreeGrafter"/>
</dbReference>
<accession>A0A0N5AZ97</accession>
<dbReference type="STRING" id="451379.A0A0N5AZ97"/>
<dbReference type="InterPro" id="IPR051697">
    <property type="entry name" value="Patched_domain-protein"/>
</dbReference>
<dbReference type="Pfam" id="PF02460">
    <property type="entry name" value="Patched"/>
    <property type="match status" value="1"/>
</dbReference>
<proteinExistence type="inferred from homology"/>
<evidence type="ECO:0000313" key="10">
    <source>
        <dbReference type="WBParaSite" id="SMUV_0001031901-mRNA-1"/>
    </source>
</evidence>
<feature type="transmembrane region" description="Helical" evidence="7">
    <location>
        <begin position="840"/>
        <end position="864"/>
    </location>
</feature>
<keyword evidence="6" id="KW-0325">Glycoprotein</keyword>
<evidence type="ECO:0000256" key="1">
    <source>
        <dbReference type="ARBA" id="ARBA00004141"/>
    </source>
</evidence>
<reference evidence="10" key="1">
    <citation type="submission" date="2017-02" db="UniProtKB">
        <authorList>
            <consortium name="WormBaseParasite"/>
        </authorList>
    </citation>
    <scope>IDENTIFICATION</scope>
</reference>
<evidence type="ECO:0000313" key="9">
    <source>
        <dbReference type="Proteomes" id="UP000046393"/>
    </source>
</evidence>
<feature type="domain" description="SSD" evidence="8">
    <location>
        <begin position="286"/>
        <end position="444"/>
    </location>
</feature>
<feature type="transmembrane region" description="Helical" evidence="7">
    <location>
        <begin position="349"/>
        <end position="369"/>
    </location>
</feature>
<evidence type="ECO:0000256" key="7">
    <source>
        <dbReference type="SAM" id="Phobius"/>
    </source>
</evidence>
<dbReference type="PROSITE" id="PS50156">
    <property type="entry name" value="SSD"/>
    <property type="match status" value="1"/>
</dbReference>
<evidence type="ECO:0000256" key="5">
    <source>
        <dbReference type="ARBA" id="ARBA00023136"/>
    </source>
</evidence>
<comment type="subcellular location">
    <subcellularLocation>
        <location evidence="1">Membrane</location>
        <topology evidence="1">Multi-pass membrane protein</topology>
    </subcellularLocation>
</comment>
<keyword evidence="9" id="KW-1185">Reference proteome</keyword>
<dbReference type="Gene3D" id="1.20.1640.10">
    <property type="entry name" value="Multidrug efflux transporter AcrB transmembrane domain"/>
    <property type="match status" value="2"/>
</dbReference>
<feature type="transmembrane region" description="Helical" evidence="7">
    <location>
        <begin position="513"/>
        <end position="535"/>
    </location>
</feature>
<name>A0A0N5AZ97_9BILA</name>
<dbReference type="InterPro" id="IPR003392">
    <property type="entry name" value="PTHD_SSD"/>
</dbReference>
<dbReference type="Proteomes" id="UP000046393">
    <property type="component" value="Unplaced"/>
</dbReference>
<evidence type="ECO:0000259" key="8">
    <source>
        <dbReference type="PROSITE" id="PS50156"/>
    </source>
</evidence>
<keyword evidence="3 7" id="KW-0812">Transmembrane</keyword>
<feature type="transmembrane region" description="Helical" evidence="7">
    <location>
        <begin position="815"/>
        <end position="834"/>
    </location>
</feature>
<evidence type="ECO:0000256" key="6">
    <source>
        <dbReference type="ARBA" id="ARBA00023180"/>
    </source>
</evidence>
<sequence length="888" mass="101539">MRFYVGRHIEKFFSRLFYLHGKLVGTYPSTILFATLILASICAFGILRLKIDLNLYDLFVPLGAPVRYETERFVLIIFHVKRVWQIANAYKYTETESCFQQKCNNNTAAVDMKTDIIRFYAVHNEYKNLLHREMLSKLYNYSQEIFGVSTVYNGKRYTFDDFCKKESTQQVSLSNCSNELNIWLKHAGVLFDDGEKKNNPNLQLSYPVVYGVNVTGTKHEIVGAKVLTLHWLIKFENTPEKNDAYMAFRKALGDFWNTKGAESDLKFIPHNDRAMDEEMNFIIFESLPYAFPVAITLMLFVVLSNCSTKIHESKPVEAFFAVISVILSLICTLGISFGVGMHFNPVSCSMPFLILAVGVDDAFLMLGAWRTTKRSLPLEERMALTMADAGVSITVTSATNFGCFALGYFLCATPAVGSFCLLTSFGVLMDYLFQITFFASIMIYGGRKEDSGGFVSSCYKSAVVAASESNTSEKRDTESKQKNNIHITVAVPFINKLFGKYYAPFILRKEVRIISWIIFLMYFLLGVYGCSKIIVDISPKKYIRDNSPLQTFIHLADKYIWADNVMPKFYIMNPPDLRDPTARTKVNELIYRLEHTEYSIGRVSTNFWVWEYQRFLNDYPGVDLQKDFYKKKYLKNFLTSPDNTQYNDAIKIDENVTDGDPCVRAFTFQTSFYGLDSWDKRQAELYRWRKMIAEYPEYDMFLADIFTPFLIDQRKTIAPSSMQSIGSAIAVMAIISTFFLPDMQSVFFMTWSLLSISMGVCGGLSLWGSDLDSVSTGCIVMAIGLAVDFSVHVCYRYHRSDKKTGKEKVYDTMTVVAWPILQAGLSTLIGLMWLPFVQAYMIRVFYQTVVLVNVIGLTHALVWLPQLISSLDPCDRVPLRIRHMNKEL</sequence>
<protein>
    <submittedName>
        <fullName evidence="10">SSD domain-containing protein</fullName>
    </submittedName>
</protein>
<feature type="transmembrane region" description="Helical" evidence="7">
    <location>
        <begin position="289"/>
        <end position="306"/>
    </location>
</feature>
<feature type="transmembrane region" description="Helical" evidence="7">
    <location>
        <begin position="747"/>
        <end position="768"/>
    </location>
</feature>
<comment type="similarity">
    <text evidence="2">Belongs to the patched family.</text>
</comment>
<dbReference type="SUPFAM" id="SSF82866">
    <property type="entry name" value="Multidrug efflux transporter AcrB transmembrane domain"/>
    <property type="match status" value="2"/>
</dbReference>
<dbReference type="GO" id="GO:0030659">
    <property type="term" value="C:cytoplasmic vesicle membrane"/>
    <property type="evidence" value="ECO:0007669"/>
    <property type="project" value="TreeGrafter"/>
</dbReference>
<dbReference type="PANTHER" id="PTHR10796">
    <property type="entry name" value="PATCHED-RELATED"/>
    <property type="match status" value="1"/>
</dbReference>
<feature type="transmembrane region" description="Helical" evidence="7">
    <location>
        <begin position="318"/>
        <end position="343"/>
    </location>
</feature>
<dbReference type="AlphaFoldDB" id="A0A0N5AZ97"/>
<feature type="transmembrane region" description="Helical" evidence="7">
    <location>
        <begin position="774"/>
        <end position="795"/>
    </location>
</feature>
<evidence type="ECO:0000256" key="2">
    <source>
        <dbReference type="ARBA" id="ARBA00005585"/>
    </source>
</evidence>
<feature type="transmembrane region" description="Helical" evidence="7">
    <location>
        <begin position="389"/>
        <end position="410"/>
    </location>
</feature>
<evidence type="ECO:0000256" key="4">
    <source>
        <dbReference type="ARBA" id="ARBA00022989"/>
    </source>
</evidence>
<keyword evidence="4 7" id="KW-1133">Transmembrane helix</keyword>